<reference evidence="1 2" key="1">
    <citation type="submission" date="2023-02" db="EMBL/GenBank/DDBJ databases">
        <title>LHISI_Scaffold_Assembly.</title>
        <authorList>
            <person name="Stuart O.P."/>
            <person name="Cleave R."/>
            <person name="Magrath M.J.L."/>
            <person name="Mikheyev A.S."/>
        </authorList>
    </citation>
    <scope>NUCLEOTIDE SEQUENCE [LARGE SCALE GENOMIC DNA]</scope>
    <source>
        <strain evidence="1">Daus_M_001</strain>
        <tissue evidence="1">Leg muscle</tissue>
    </source>
</reference>
<name>A0ABQ9GZA5_9NEOP</name>
<dbReference type="PANTHER" id="PTHR45749:SF14">
    <property type="entry name" value="TTF-TYPE DOMAIN-CONTAINING PROTEIN"/>
    <property type="match status" value="1"/>
</dbReference>
<accession>A0ABQ9GZA5</accession>
<organism evidence="1 2">
    <name type="scientific">Dryococelus australis</name>
    <dbReference type="NCBI Taxonomy" id="614101"/>
    <lineage>
        <taxon>Eukaryota</taxon>
        <taxon>Metazoa</taxon>
        <taxon>Ecdysozoa</taxon>
        <taxon>Arthropoda</taxon>
        <taxon>Hexapoda</taxon>
        <taxon>Insecta</taxon>
        <taxon>Pterygota</taxon>
        <taxon>Neoptera</taxon>
        <taxon>Polyneoptera</taxon>
        <taxon>Phasmatodea</taxon>
        <taxon>Verophasmatodea</taxon>
        <taxon>Anareolatae</taxon>
        <taxon>Phasmatidae</taxon>
        <taxon>Eurycanthinae</taxon>
        <taxon>Dryococelus</taxon>
    </lineage>
</organism>
<dbReference type="PANTHER" id="PTHR45749">
    <property type="match status" value="1"/>
</dbReference>
<comment type="caution">
    <text evidence="1">The sequence shown here is derived from an EMBL/GenBank/DDBJ whole genome shotgun (WGS) entry which is preliminary data.</text>
</comment>
<proteinExistence type="predicted"/>
<evidence type="ECO:0000313" key="2">
    <source>
        <dbReference type="Proteomes" id="UP001159363"/>
    </source>
</evidence>
<gene>
    <name evidence="1" type="ORF">PR048_021819</name>
</gene>
<dbReference type="Proteomes" id="UP001159363">
    <property type="component" value="Chromosome 7"/>
</dbReference>
<protein>
    <recommendedName>
        <fullName evidence="3">DUF4371 domain-containing protein</fullName>
    </recommendedName>
</protein>
<dbReference type="EMBL" id="JARBHB010000008">
    <property type="protein sequence ID" value="KAJ8877365.1"/>
    <property type="molecule type" value="Genomic_DNA"/>
</dbReference>
<dbReference type="InterPro" id="IPR012337">
    <property type="entry name" value="RNaseH-like_sf"/>
</dbReference>
<dbReference type="SUPFAM" id="SSF53098">
    <property type="entry name" value="Ribonuclease H-like"/>
    <property type="match status" value="1"/>
</dbReference>
<evidence type="ECO:0008006" key="3">
    <source>
        <dbReference type="Google" id="ProtNLM"/>
    </source>
</evidence>
<keyword evidence="2" id="KW-1185">Reference proteome</keyword>
<evidence type="ECO:0000313" key="1">
    <source>
        <dbReference type="EMBL" id="KAJ8877365.1"/>
    </source>
</evidence>
<sequence>MQLNDQLNKEMENACSALMAIFTTLRLLCRQGLSIRGHEDVGYRTTFKTRLLLSKGKSVLCSLVCEMKKREHFAIMVDETCDTSIHEQVTFCIQSVDENLTLKRTLFGIVKDILAHLDLNIEKLQKFVADLQPKAIYVHCAAHSLNLVVQDCLPKDFLNTVRESPKRVQLFKNITEDKKIGLHPLCLTRWTMRASSIQVLINYERLTEFFLTYSEEYYSDAASK</sequence>